<accession>A0A6G4UDP9</accession>
<comment type="caution">
    <text evidence="2">The sequence shown here is derived from an EMBL/GenBank/DDBJ whole genome shotgun (WGS) entry which is preliminary data.</text>
</comment>
<name>A0A6G4UDP9_9ACTN</name>
<feature type="signal peptide" evidence="1">
    <location>
        <begin position="1"/>
        <end position="22"/>
    </location>
</feature>
<dbReference type="InterPro" id="IPR006311">
    <property type="entry name" value="TAT_signal"/>
</dbReference>
<evidence type="ECO:0000313" key="2">
    <source>
        <dbReference type="EMBL" id="NGN70294.1"/>
    </source>
</evidence>
<feature type="chain" id="PRO_5026136476" evidence="1">
    <location>
        <begin position="23"/>
        <end position="205"/>
    </location>
</feature>
<gene>
    <name evidence="2" type="ORF">G5C51_41230</name>
</gene>
<organism evidence="2 3">
    <name type="scientific">Streptomyces coryli</name>
    <dbReference type="NCBI Taxonomy" id="1128680"/>
    <lineage>
        <taxon>Bacteria</taxon>
        <taxon>Bacillati</taxon>
        <taxon>Actinomycetota</taxon>
        <taxon>Actinomycetes</taxon>
        <taxon>Kitasatosporales</taxon>
        <taxon>Streptomycetaceae</taxon>
        <taxon>Streptomyces</taxon>
    </lineage>
</organism>
<protein>
    <submittedName>
        <fullName evidence="2">Uncharacterized protein</fullName>
    </submittedName>
</protein>
<evidence type="ECO:0000256" key="1">
    <source>
        <dbReference type="SAM" id="SignalP"/>
    </source>
</evidence>
<proteinExistence type="predicted"/>
<keyword evidence="1" id="KW-0732">Signal</keyword>
<dbReference type="EMBL" id="JAAKZV010000463">
    <property type="protein sequence ID" value="NGN70294.1"/>
    <property type="molecule type" value="Genomic_DNA"/>
</dbReference>
<dbReference type="RefSeq" id="WP_165245958.1">
    <property type="nucleotide sequence ID" value="NZ_JAAKZV010000463.1"/>
</dbReference>
<dbReference type="Proteomes" id="UP000481583">
    <property type="component" value="Unassembled WGS sequence"/>
</dbReference>
<reference evidence="2 3" key="1">
    <citation type="submission" date="2020-02" db="EMBL/GenBank/DDBJ databases">
        <title>Whole-genome analyses of novel actinobacteria.</title>
        <authorList>
            <person name="Sahin N."/>
        </authorList>
    </citation>
    <scope>NUCLEOTIDE SEQUENCE [LARGE SCALE GENOMIC DNA]</scope>
    <source>
        <strain evidence="2 3">A7024</strain>
    </source>
</reference>
<dbReference type="PROSITE" id="PS51318">
    <property type="entry name" value="TAT"/>
    <property type="match status" value="1"/>
</dbReference>
<keyword evidence="3" id="KW-1185">Reference proteome</keyword>
<sequence length="205" mass="21985">MSRRRTLALAASAALALSAASAAPAVEAAASGLAPGICICDPGESGSWDGRAKLPDGSTARFGSDIQRPQVRIVISRGDTETLTERDRSAVHDDWTYELAGGAHLKVTDGDTGRVWWYDFDGRLLDDGGSERELVSQHRLKGGFTAKVYEVDDGFEADLYAAAPGTGEVRLWDTLKTSGGHSSYGQDGRVYFELEPDGAMRSWTE</sequence>
<dbReference type="AlphaFoldDB" id="A0A6G4UDP9"/>
<evidence type="ECO:0000313" key="3">
    <source>
        <dbReference type="Proteomes" id="UP000481583"/>
    </source>
</evidence>